<feature type="transmembrane region" description="Helical" evidence="4">
    <location>
        <begin position="230"/>
        <end position="254"/>
    </location>
</feature>
<keyword evidence="7" id="KW-1185">Reference proteome</keyword>
<proteinExistence type="predicted"/>
<keyword evidence="1 4" id="KW-0812">Transmembrane</keyword>
<dbReference type="InterPro" id="IPR011701">
    <property type="entry name" value="MFS"/>
</dbReference>
<feature type="transmembrane region" description="Helical" evidence="4">
    <location>
        <begin position="177"/>
        <end position="197"/>
    </location>
</feature>
<evidence type="ECO:0000256" key="4">
    <source>
        <dbReference type="SAM" id="Phobius"/>
    </source>
</evidence>
<evidence type="ECO:0000313" key="6">
    <source>
        <dbReference type="EMBL" id="MBD7939813.1"/>
    </source>
</evidence>
<feature type="domain" description="Major facilitator superfamily (MFS) profile" evidence="5">
    <location>
        <begin position="25"/>
        <end position="411"/>
    </location>
</feature>
<dbReference type="RefSeq" id="WP_191742316.1">
    <property type="nucleotide sequence ID" value="NZ_JACSQU010000001.1"/>
</dbReference>
<dbReference type="PROSITE" id="PS50850">
    <property type="entry name" value="MFS"/>
    <property type="match status" value="1"/>
</dbReference>
<keyword evidence="3 4" id="KW-0472">Membrane</keyword>
<feature type="transmembrane region" description="Helical" evidence="4">
    <location>
        <begin position="62"/>
        <end position="82"/>
    </location>
</feature>
<feature type="transmembrane region" description="Helical" evidence="4">
    <location>
        <begin position="147"/>
        <end position="165"/>
    </location>
</feature>
<dbReference type="Gene3D" id="1.20.1250.20">
    <property type="entry name" value="MFS general substrate transporter like domains"/>
    <property type="match status" value="2"/>
</dbReference>
<feature type="transmembrane region" description="Helical" evidence="4">
    <location>
        <begin position="295"/>
        <end position="315"/>
    </location>
</feature>
<name>A0ABR8QW87_9CAUL</name>
<dbReference type="InterPro" id="IPR050327">
    <property type="entry name" value="Proton-linked_MCT"/>
</dbReference>
<evidence type="ECO:0000313" key="7">
    <source>
        <dbReference type="Proteomes" id="UP000638918"/>
    </source>
</evidence>
<feature type="transmembrane region" description="Helical" evidence="4">
    <location>
        <begin position="115"/>
        <end position="135"/>
    </location>
</feature>
<feature type="transmembrane region" description="Helical" evidence="4">
    <location>
        <begin position="389"/>
        <end position="411"/>
    </location>
</feature>
<feature type="transmembrane region" description="Helical" evidence="4">
    <location>
        <begin position="266"/>
        <end position="288"/>
    </location>
</feature>
<evidence type="ECO:0000256" key="2">
    <source>
        <dbReference type="ARBA" id="ARBA00022989"/>
    </source>
</evidence>
<comment type="caution">
    <text evidence="6">The sequence shown here is derived from an EMBL/GenBank/DDBJ whole genome shotgun (WGS) entry which is preliminary data.</text>
</comment>
<dbReference type="EMBL" id="JACSQU010000001">
    <property type="protein sequence ID" value="MBD7939813.1"/>
    <property type="molecule type" value="Genomic_DNA"/>
</dbReference>
<dbReference type="InterPro" id="IPR020846">
    <property type="entry name" value="MFS_dom"/>
</dbReference>
<dbReference type="Proteomes" id="UP000638918">
    <property type="component" value="Unassembled WGS sequence"/>
</dbReference>
<dbReference type="SUPFAM" id="SSF103473">
    <property type="entry name" value="MFS general substrate transporter"/>
    <property type="match status" value="1"/>
</dbReference>
<dbReference type="PANTHER" id="PTHR11360:SF290">
    <property type="entry name" value="MONOCARBOXYLATE MFS PERMEASE"/>
    <property type="match status" value="1"/>
</dbReference>
<sequence length="427" mass="44118">MDELKKAGPPGPQGIIAELLQARRPMIVIVLGMAVGVLPVYSIGAFVAPIAAEMYWADTQVIGWALAHAVGAVLAAPFIGLLSDRLGPHRVVMTGLVLLAAALFASALLPPILPLLYLSGFAVGAAAVSVSGITLGRIIAGLFDKGMATAFGLMSCGIGLSAALGPRLMQATIDAEGWRLAFLAAGVAPLLVLPVAWRWLRARPSRQGAQPGVVREEAGHTLRTVVGLPVFWVLGIGTVLYGLCAGGMAVNLIPYLTSEGVSRADAATVLGLLGLSTMAGRFLTGVLIDRFQLNAGLFMTGALIVQAAAFAVLALTSTQYMVVAILVFGLTMGAEADCVAYSTAKLFGRRAFSAIFGVVGYAMLYIGTGVGPVLFSVVRHMTDSYASALYVWAAIAAAGIPLFLIVSRALATGRTLASAPRPLMAEA</sequence>
<feature type="transmembrane region" description="Helical" evidence="4">
    <location>
        <begin position="91"/>
        <end position="109"/>
    </location>
</feature>
<evidence type="ECO:0000259" key="5">
    <source>
        <dbReference type="PROSITE" id="PS50850"/>
    </source>
</evidence>
<protein>
    <submittedName>
        <fullName evidence="6">MFS transporter</fullName>
    </submittedName>
</protein>
<feature type="transmembrane region" description="Helical" evidence="4">
    <location>
        <begin position="26"/>
        <end position="50"/>
    </location>
</feature>
<organism evidence="6 7">
    <name type="scientific">Brevundimonas guildfordensis</name>
    <dbReference type="NCBI Taxonomy" id="2762241"/>
    <lineage>
        <taxon>Bacteria</taxon>
        <taxon>Pseudomonadati</taxon>
        <taxon>Pseudomonadota</taxon>
        <taxon>Alphaproteobacteria</taxon>
        <taxon>Caulobacterales</taxon>
        <taxon>Caulobacteraceae</taxon>
        <taxon>Brevundimonas</taxon>
    </lineage>
</organism>
<gene>
    <name evidence="6" type="ORF">H9656_00220</name>
</gene>
<dbReference type="Pfam" id="PF07690">
    <property type="entry name" value="MFS_1"/>
    <property type="match status" value="1"/>
</dbReference>
<feature type="transmembrane region" description="Helical" evidence="4">
    <location>
        <begin position="321"/>
        <end position="342"/>
    </location>
</feature>
<reference evidence="6 7" key="1">
    <citation type="submission" date="2020-08" db="EMBL/GenBank/DDBJ databases">
        <title>A Genomic Blueprint of the Chicken Gut Microbiome.</title>
        <authorList>
            <person name="Gilroy R."/>
            <person name="Ravi A."/>
            <person name="Getino M."/>
            <person name="Pursley I."/>
            <person name="Horton D.L."/>
            <person name="Alikhan N.-F."/>
            <person name="Baker D."/>
            <person name="Gharbi K."/>
            <person name="Hall N."/>
            <person name="Watson M."/>
            <person name="Adriaenssens E.M."/>
            <person name="Foster-Nyarko E."/>
            <person name="Jarju S."/>
            <person name="Secka A."/>
            <person name="Antonio M."/>
            <person name="Oren A."/>
            <person name="Chaudhuri R."/>
            <person name="La Ragione R.M."/>
            <person name="Hildebrand F."/>
            <person name="Pallen M.J."/>
        </authorList>
    </citation>
    <scope>NUCLEOTIDE SEQUENCE [LARGE SCALE GENOMIC DNA]</scope>
    <source>
        <strain evidence="6 7">Sa3CVA3</strain>
    </source>
</reference>
<keyword evidence="2 4" id="KW-1133">Transmembrane helix</keyword>
<feature type="transmembrane region" description="Helical" evidence="4">
    <location>
        <begin position="354"/>
        <end position="377"/>
    </location>
</feature>
<accession>A0ABR8QW87</accession>
<evidence type="ECO:0000256" key="3">
    <source>
        <dbReference type="ARBA" id="ARBA00023136"/>
    </source>
</evidence>
<dbReference type="InterPro" id="IPR036259">
    <property type="entry name" value="MFS_trans_sf"/>
</dbReference>
<evidence type="ECO:0000256" key="1">
    <source>
        <dbReference type="ARBA" id="ARBA00022692"/>
    </source>
</evidence>
<dbReference type="PANTHER" id="PTHR11360">
    <property type="entry name" value="MONOCARBOXYLATE TRANSPORTER"/>
    <property type="match status" value="1"/>
</dbReference>